<dbReference type="GO" id="GO:0008398">
    <property type="term" value="F:sterol 14-demethylase activity"/>
    <property type="evidence" value="ECO:0007669"/>
    <property type="project" value="UniProtKB-EC"/>
</dbReference>
<name>A0AAD8X4I5_LOLMU</name>
<dbReference type="Gene3D" id="1.10.630.10">
    <property type="entry name" value="Cytochrome P450"/>
    <property type="match status" value="1"/>
</dbReference>
<keyword evidence="12" id="KW-0756">Sterol biosynthesis</keyword>
<keyword evidence="28" id="KW-1133">Transmembrane helix</keyword>
<evidence type="ECO:0000256" key="25">
    <source>
        <dbReference type="ARBA" id="ARBA00072797"/>
    </source>
</evidence>
<dbReference type="GO" id="GO:0020037">
    <property type="term" value="F:heme binding"/>
    <property type="evidence" value="ECO:0007669"/>
    <property type="project" value="InterPro"/>
</dbReference>
<dbReference type="CDD" id="cd11042">
    <property type="entry name" value="CYP51-like"/>
    <property type="match status" value="1"/>
</dbReference>
<evidence type="ECO:0000256" key="7">
    <source>
        <dbReference type="ARBA" id="ARBA00022679"/>
    </source>
</evidence>
<evidence type="ECO:0000256" key="28">
    <source>
        <dbReference type="SAM" id="Phobius"/>
    </source>
</evidence>
<keyword evidence="17" id="KW-0753">Steroid metabolism</keyword>
<comment type="function">
    <text evidence="24">Catalyzes the 14-alpha demethylation of obtusifoliol to 4 alpha-methyl-5 alpha-ergosta-8,14,24(28)-trien-3 beta-ol.</text>
</comment>
<keyword evidence="13 27" id="KW-0503">Monooxygenase</keyword>
<evidence type="ECO:0000256" key="3">
    <source>
        <dbReference type="ARBA" id="ARBA00010617"/>
    </source>
</evidence>
<evidence type="ECO:0000256" key="23">
    <source>
        <dbReference type="ARBA" id="ARBA00051013"/>
    </source>
</evidence>
<dbReference type="Proteomes" id="UP001231189">
    <property type="component" value="Unassembled WGS sequence"/>
</dbReference>
<keyword evidence="15 28" id="KW-0472">Membrane</keyword>
<dbReference type="PANTHER" id="PTHR24304">
    <property type="entry name" value="CYTOCHROME P450 FAMILY 7"/>
    <property type="match status" value="1"/>
</dbReference>
<dbReference type="EMBL" id="JAUUTY010000001">
    <property type="protein sequence ID" value="KAK1696391.1"/>
    <property type="molecule type" value="Genomic_DNA"/>
</dbReference>
<evidence type="ECO:0000256" key="22">
    <source>
        <dbReference type="ARBA" id="ARBA00042983"/>
    </source>
</evidence>
<evidence type="ECO:0000256" key="12">
    <source>
        <dbReference type="ARBA" id="ARBA00023011"/>
    </source>
</evidence>
<dbReference type="GO" id="GO:0016020">
    <property type="term" value="C:membrane"/>
    <property type="evidence" value="ECO:0007669"/>
    <property type="project" value="UniProtKB-SubCell"/>
</dbReference>
<evidence type="ECO:0000256" key="18">
    <source>
        <dbReference type="ARBA" id="ARBA00037887"/>
    </source>
</evidence>
<evidence type="ECO:0000256" key="5">
    <source>
        <dbReference type="ARBA" id="ARBA00022603"/>
    </source>
</evidence>
<comment type="similarity">
    <text evidence="3 27">Belongs to the cytochrome P450 family.</text>
</comment>
<evidence type="ECO:0000256" key="20">
    <source>
        <dbReference type="ARBA" id="ARBA00042370"/>
    </source>
</evidence>
<evidence type="ECO:0000256" key="8">
    <source>
        <dbReference type="ARBA" id="ARBA00022723"/>
    </source>
</evidence>
<dbReference type="InterPro" id="IPR036396">
    <property type="entry name" value="Cyt_P450_sf"/>
</dbReference>
<evidence type="ECO:0000256" key="26">
    <source>
        <dbReference type="PIRSR" id="PIRSR602403-1"/>
    </source>
</evidence>
<dbReference type="GO" id="GO:0008168">
    <property type="term" value="F:methyltransferase activity"/>
    <property type="evidence" value="ECO:0007669"/>
    <property type="project" value="UniProtKB-KW"/>
</dbReference>
<dbReference type="InterPro" id="IPR001128">
    <property type="entry name" value="Cyt_P450"/>
</dbReference>
<organism evidence="29 30">
    <name type="scientific">Lolium multiflorum</name>
    <name type="common">Italian ryegrass</name>
    <name type="synonym">Lolium perenne subsp. multiflorum</name>
    <dbReference type="NCBI Taxonomy" id="4521"/>
    <lineage>
        <taxon>Eukaryota</taxon>
        <taxon>Viridiplantae</taxon>
        <taxon>Streptophyta</taxon>
        <taxon>Embryophyta</taxon>
        <taxon>Tracheophyta</taxon>
        <taxon>Spermatophyta</taxon>
        <taxon>Magnoliopsida</taxon>
        <taxon>Liliopsida</taxon>
        <taxon>Poales</taxon>
        <taxon>Poaceae</taxon>
        <taxon>BOP clade</taxon>
        <taxon>Pooideae</taxon>
        <taxon>Poodae</taxon>
        <taxon>Poeae</taxon>
        <taxon>Poeae Chloroplast Group 2 (Poeae type)</taxon>
        <taxon>Loliodinae</taxon>
        <taxon>Loliinae</taxon>
        <taxon>Lolium</taxon>
    </lineage>
</organism>
<keyword evidence="30" id="KW-1185">Reference proteome</keyword>
<evidence type="ECO:0000256" key="6">
    <source>
        <dbReference type="ARBA" id="ARBA00022617"/>
    </source>
</evidence>
<keyword evidence="14" id="KW-0443">Lipid metabolism</keyword>
<dbReference type="PANTHER" id="PTHR24304:SF2">
    <property type="entry name" value="24-HYDROXYCHOLESTEROL 7-ALPHA-HYDROXYLASE"/>
    <property type="match status" value="1"/>
</dbReference>
<accession>A0AAD8X4I5</accession>
<evidence type="ECO:0000256" key="13">
    <source>
        <dbReference type="ARBA" id="ARBA00023033"/>
    </source>
</evidence>
<dbReference type="GO" id="GO:0032259">
    <property type="term" value="P:methylation"/>
    <property type="evidence" value="ECO:0007669"/>
    <property type="project" value="UniProtKB-KW"/>
</dbReference>
<evidence type="ECO:0000256" key="15">
    <source>
        <dbReference type="ARBA" id="ARBA00023136"/>
    </source>
</evidence>
<dbReference type="InterPro" id="IPR017972">
    <property type="entry name" value="Cyt_P450_CS"/>
</dbReference>
<keyword evidence="16" id="KW-1207">Sterol metabolism</keyword>
<dbReference type="SUPFAM" id="SSF48264">
    <property type="entry name" value="Cytochrome P450"/>
    <property type="match status" value="1"/>
</dbReference>
<keyword evidence="7" id="KW-0808">Transferase</keyword>
<keyword evidence="4" id="KW-0444">Lipid biosynthesis</keyword>
<dbReference type="GO" id="GO:0005506">
    <property type="term" value="F:iron ion binding"/>
    <property type="evidence" value="ECO:0007669"/>
    <property type="project" value="InterPro"/>
</dbReference>
<feature type="transmembrane region" description="Helical" evidence="28">
    <location>
        <begin position="13"/>
        <end position="31"/>
    </location>
</feature>
<evidence type="ECO:0000256" key="16">
    <source>
        <dbReference type="ARBA" id="ARBA00023166"/>
    </source>
</evidence>
<evidence type="ECO:0000256" key="2">
    <source>
        <dbReference type="ARBA" id="ARBA00004167"/>
    </source>
</evidence>
<dbReference type="AlphaFoldDB" id="A0AAD8X4I5"/>
<evidence type="ECO:0000256" key="17">
    <source>
        <dbReference type="ARBA" id="ARBA00023221"/>
    </source>
</evidence>
<dbReference type="InterPro" id="IPR002403">
    <property type="entry name" value="Cyt_P450_E_grp-IV"/>
</dbReference>
<gene>
    <name evidence="29" type="ORF">QYE76_013088</name>
</gene>
<protein>
    <recommendedName>
        <fullName evidence="25">Obtusifoliol 14-alpha demethylase</fullName>
        <ecNumber evidence="19">1.14.14.154</ecNumber>
    </recommendedName>
    <alternativeName>
        <fullName evidence="20">CYPLI</fullName>
    </alternativeName>
    <alternativeName>
        <fullName evidence="22">Cytochrome P450 51</fullName>
    </alternativeName>
    <alternativeName>
        <fullName evidence="21">Cytochrome P450-LIA1</fullName>
    </alternativeName>
</protein>
<evidence type="ECO:0000313" key="30">
    <source>
        <dbReference type="Proteomes" id="UP001231189"/>
    </source>
</evidence>
<feature type="transmembrane region" description="Helical" evidence="28">
    <location>
        <begin position="43"/>
        <end position="61"/>
    </location>
</feature>
<sequence>MANPNMDFEISDLWVAVAIFSITAVLTNIIRRRITFVPMSTKQFPPVVNGIALVGILLTVLTKGIQATIHNLYTKFGSVFTINFFGSKITFLIGPEASAHFFQGPASKISQGNFYEFTVPMFGQEVGFGIDTSTRSEQNQFIIDALNPSKLRGHVKPMLQEVEEYFAKWGQHGMIDLKHELSQVLMLISGRCLLGKDIREKMLDEFYTLFREVENGLNLVNLVFPYIPIPANRRRDSARIKLKEILSKTLRSRRSFGKVGEDTLQKLIDSKYKDGRSTTEEEITGLIIALVFVGKHTSSHTSAWTGACLLDNAKCLEVVIEEQKQIIGKFGAEIDYNVLLEMTALHWCIKEALRLHPATPILVRKTHKHFNLFTKEGNEYTIPAGHTLVSPIMLNNNIPSIYKDPGVYDPERFGPGREEDKVGGKFSYTSFSGGRHACPGEAYSYMQIKVILSHLLRNFELQLVSPFPKAERGKFALEPQGKVMVSYQRRKLLGT</sequence>
<evidence type="ECO:0000256" key="21">
    <source>
        <dbReference type="ARBA" id="ARBA00042513"/>
    </source>
</evidence>
<comment type="caution">
    <text evidence="29">The sequence shown here is derived from an EMBL/GenBank/DDBJ whole genome shotgun (WGS) entry which is preliminary data.</text>
</comment>
<keyword evidence="9" id="KW-0752">Steroid biosynthesis</keyword>
<feature type="binding site" description="axial binding residue" evidence="26">
    <location>
        <position position="438"/>
    </location>
    <ligand>
        <name>heme</name>
        <dbReference type="ChEBI" id="CHEBI:30413"/>
    </ligand>
    <ligandPart>
        <name>Fe</name>
        <dbReference type="ChEBI" id="CHEBI:18248"/>
    </ligandPart>
</feature>
<dbReference type="PRINTS" id="PR00465">
    <property type="entry name" value="EP450IV"/>
</dbReference>
<comment type="cofactor">
    <cofactor evidence="1 26">
        <name>heme</name>
        <dbReference type="ChEBI" id="CHEBI:30413"/>
    </cofactor>
</comment>
<comment type="pathway">
    <text evidence="18">Steroid biosynthesis; zymosterol biosynthesis; zymosterol from lanosterol: step 1/6.</text>
</comment>
<comment type="subcellular location">
    <subcellularLocation>
        <location evidence="2">Membrane</location>
        <topology evidence="2">Single-pass membrane protein</topology>
    </subcellularLocation>
</comment>
<dbReference type="EC" id="1.14.14.154" evidence="19"/>
<keyword evidence="10 27" id="KW-0560">Oxidoreductase</keyword>
<evidence type="ECO:0000256" key="14">
    <source>
        <dbReference type="ARBA" id="ARBA00023098"/>
    </source>
</evidence>
<keyword evidence="6 26" id="KW-0349">Heme</keyword>
<proteinExistence type="inferred from homology"/>
<evidence type="ECO:0000256" key="1">
    <source>
        <dbReference type="ARBA" id="ARBA00001971"/>
    </source>
</evidence>
<dbReference type="Pfam" id="PF00067">
    <property type="entry name" value="p450"/>
    <property type="match status" value="1"/>
</dbReference>
<evidence type="ECO:0000256" key="24">
    <source>
        <dbReference type="ARBA" id="ARBA00058467"/>
    </source>
</evidence>
<comment type="catalytic activity">
    <reaction evidence="23">
        <text>a 14alpha-methyl steroid + 3 reduced [NADPH--hemoprotein reductase] + 3 O2 = a Delta(14) steroid + formate + 3 oxidized [NADPH--hemoprotein reductase] + 4 H2O + 4 H(+)</text>
        <dbReference type="Rhea" id="RHEA:54028"/>
        <dbReference type="Rhea" id="RHEA-COMP:11964"/>
        <dbReference type="Rhea" id="RHEA-COMP:11965"/>
        <dbReference type="ChEBI" id="CHEBI:15377"/>
        <dbReference type="ChEBI" id="CHEBI:15378"/>
        <dbReference type="ChEBI" id="CHEBI:15379"/>
        <dbReference type="ChEBI" id="CHEBI:15740"/>
        <dbReference type="ChEBI" id="CHEBI:57618"/>
        <dbReference type="ChEBI" id="CHEBI:58210"/>
        <dbReference type="ChEBI" id="CHEBI:138029"/>
        <dbReference type="ChEBI" id="CHEBI:138031"/>
        <dbReference type="EC" id="1.14.14.154"/>
    </reaction>
</comment>
<reference evidence="29" key="1">
    <citation type="submission" date="2023-07" db="EMBL/GenBank/DDBJ databases">
        <title>A chromosome-level genome assembly of Lolium multiflorum.</title>
        <authorList>
            <person name="Chen Y."/>
            <person name="Copetti D."/>
            <person name="Kolliker R."/>
            <person name="Studer B."/>
        </authorList>
    </citation>
    <scope>NUCLEOTIDE SEQUENCE</scope>
    <source>
        <strain evidence="29">02402/16</strain>
        <tissue evidence="29">Leaf</tissue>
    </source>
</reference>
<dbReference type="PROSITE" id="PS00086">
    <property type="entry name" value="CYTOCHROME_P450"/>
    <property type="match status" value="1"/>
</dbReference>
<keyword evidence="8 26" id="KW-0479">Metal-binding</keyword>
<dbReference type="FunFam" id="1.10.630.10:FF:000028">
    <property type="entry name" value="Cytochrome p450 51g1"/>
    <property type="match status" value="1"/>
</dbReference>
<evidence type="ECO:0000256" key="19">
    <source>
        <dbReference type="ARBA" id="ARBA00038974"/>
    </source>
</evidence>
<dbReference type="GO" id="GO:0016126">
    <property type="term" value="P:sterol biosynthetic process"/>
    <property type="evidence" value="ECO:0007669"/>
    <property type="project" value="UniProtKB-KW"/>
</dbReference>
<keyword evidence="5" id="KW-0489">Methyltransferase</keyword>
<evidence type="ECO:0000256" key="9">
    <source>
        <dbReference type="ARBA" id="ARBA00022955"/>
    </source>
</evidence>
<dbReference type="InterPro" id="IPR050529">
    <property type="entry name" value="CYP450_sterol_14alpha_dmase"/>
</dbReference>
<evidence type="ECO:0000256" key="11">
    <source>
        <dbReference type="ARBA" id="ARBA00023004"/>
    </source>
</evidence>
<evidence type="ECO:0000256" key="10">
    <source>
        <dbReference type="ARBA" id="ARBA00023002"/>
    </source>
</evidence>
<evidence type="ECO:0000256" key="27">
    <source>
        <dbReference type="RuleBase" id="RU000461"/>
    </source>
</evidence>
<keyword evidence="11 26" id="KW-0408">Iron</keyword>
<evidence type="ECO:0000313" key="29">
    <source>
        <dbReference type="EMBL" id="KAK1696391.1"/>
    </source>
</evidence>
<keyword evidence="28" id="KW-0812">Transmembrane</keyword>
<evidence type="ECO:0000256" key="4">
    <source>
        <dbReference type="ARBA" id="ARBA00022516"/>
    </source>
</evidence>